<dbReference type="CDD" id="cd07197">
    <property type="entry name" value="nitrilase"/>
    <property type="match status" value="1"/>
</dbReference>
<sequence length="229" mass="24365">MRVAAIQTTPIALDVERNAVEHARLISEAASDVCVFPELSLTGYELDPLSPITEEDGRLDPIRQVCRTDEVYALIGAPLSTPDGPLVATLVVGPTGEVLGHYGKKHLHGVENELFVAGDHHLVLEVDDWRFGVAVCYDAAVPEHAEAVREGGADVYLVSALFEEGTEQRLVDQATAAAGLGMWVVLAQYTGRTGGYDAFGGSGVWRPGGGVEARLGREPGIARATLVRP</sequence>
<evidence type="ECO:0000313" key="3">
    <source>
        <dbReference type="EMBL" id="MCS7476138.1"/>
    </source>
</evidence>
<dbReference type="SUPFAM" id="SSF56317">
    <property type="entry name" value="Carbon-nitrogen hydrolase"/>
    <property type="match status" value="1"/>
</dbReference>
<proteinExistence type="predicted"/>
<dbReference type="RefSeq" id="WP_259621651.1">
    <property type="nucleotide sequence ID" value="NZ_JANYMP010000002.1"/>
</dbReference>
<keyword evidence="1 3" id="KW-0378">Hydrolase</keyword>
<gene>
    <name evidence="3" type="ORF">NZH93_04675</name>
</gene>
<feature type="domain" description="CN hydrolase" evidence="2">
    <location>
        <begin position="1"/>
        <end position="228"/>
    </location>
</feature>
<name>A0A9X2VJ97_9PSEU</name>
<dbReference type="PANTHER" id="PTHR43674:SF2">
    <property type="entry name" value="BETA-UREIDOPROPIONASE"/>
    <property type="match status" value="1"/>
</dbReference>
<evidence type="ECO:0000313" key="4">
    <source>
        <dbReference type="Proteomes" id="UP001141259"/>
    </source>
</evidence>
<dbReference type="PANTHER" id="PTHR43674">
    <property type="entry name" value="NITRILASE C965.09-RELATED"/>
    <property type="match status" value="1"/>
</dbReference>
<dbReference type="Gene3D" id="3.60.110.10">
    <property type="entry name" value="Carbon-nitrogen hydrolase"/>
    <property type="match status" value="1"/>
</dbReference>
<accession>A0A9X2VJ97</accession>
<evidence type="ECO:0000259" key="2">
    <source>
        <dbReference type="PROSITE" id="PS50263"/>
    </source>
</evidence>
<dbReference type="GO" id="GO:0050126">
    <property type="term" value="F:N-carbamoylputrescine amidase activity"/>
    <property type="evidence" value="ECO:0007669"/>
    <property type="project" value="TreeGrafter"/>
</dbReference>
<organism evidence="3 4">
    <name type="scientific">Umezawaea endophytica</name>
    <dbReference type="NCBI Taxonomy" id="1654476"/>
    <lineage>
        <taxon>Bacteria</taxon>
        <taxon>Bacillati</taxon>
        <taxon>Actinomycetota</taxon>
        <taxon>Actinomycetes</taxon>
        <taxon>Pseudonocardiales</taxon>
        <taxon>Pseudonocardiaceae</taxon>
        <taxon>Umezawaea</taxon>
    </lineage>
</organism>
<protein>
    <submittedName>
        <fullName evidence="3">Carbon-nitrogen hydrolase family protein</fullName>
    </submittedName>
</protein>
<dbReference type="InterPro" id="IPR003010">
    <property type="entry name" value="C-N_Hydrolase"/>
</dbReference>
<dbReference type="InterPro" id="IPR050345">
    <property type="entry name" value="Aliph_Amidase/BUP"/>
</dbReference>
<dbReference type="GO" id="GO:0033388">
    <property type="term" value="P:putrescine biosynthetic process from arginine"/>
    <property type="evidence" value="ECO:0007669"/>
    <property type="project" value="TreeGrafter"/>
</dbReference>
<reference evidence="3" key="1">
    <citation type="submission" date="2022-08" db="EMBL/GenBank/DDBJ databases">
        <authorList>
            <person name="Tistechok S."/>
            <person name="Samborskyy M."/>
            <person name="Roman I."/>
        </authorList>
    </citation>
    <scope>NUCLEOTIDE SEQUENCE</scope>
    <source>
        <strain evidence="3">DSM 103496</strain>
    </source>
</reference>
<dbReference type="PROSITE" id="PS50263">
    <property type="entry name" value="CN_HYDROLASE"/>
    <property type="match status" value="1"/>
</dbReference>
<dbReference type="AlphaFoldDB" id="A0A9X2VJ97"/>
<dbReference type="InterPro" id="IPR036526">
    <property type="entry name" value="C-N_Hydrolase_sf"/>
</dbReference>
<comment type="caution">
    <text evidence="3">The sequence shown here is derived from an EMBL/GenBank/DDBJ whole genome shotgun (WGS) entry which is preliminary data.</text>
</comment>
<dbReference type="EMBL" id="JANYMP010000002">
    <property type="protein sequence ID" value="MCS7476138.1"/>
    <property type="molecule type" value="Genomic_DNA"/>
</dbReference>
<dbReference type="Proteomes" id="UP001141259">
    <property type="component" value="Unassembled WGS sequence"/>
</dbReference>
<evidence type="ECO:0000256" key="1">
    <source>
        <dbReference type="ARBA" id="ARBA00022801"/>
    </source>
</evidence>
<dbReference type="Pfam" id="PF00795">
    <property type="entry name" value="CN_hydrolase"/>
    <property type="match status" value="1"/>
</dbReference>
<keyword evidence="4" id="KW-1185">Reference proteome</keyword>